<dbReference type="SUPFAM" id="SSF53098">
    <property type="entry name" value="Ribonuclease H-like"/>
    <property type="match status" value="1"/>
</dbReference>
<dbReference type="PROSITE" id="PS50994">
    <property type="entry name" value="INTEGRASE"/>
    <property type="match status" value="1"/>
</dbReference>
<dbReference type="InterPro" id="IPR039537">
    <property type="entry name" value="Retrotran_Ty1/copia-like"/>
</dbReference>
<organism evidence="3 4">
    <name type="scientific">Centaurea solstitialis</name>
    <name type="common">yellow star-thistle</name>
    <dbReference type="NCBI Taxonomy" id="347529"/>
    <lineage>
        <taxon>Eukaryota</taxon>
        <taxon>Viridiplantae</taxon>
        <taxon>Streptophyta</taxon>
        <taxon>Embryophyta</taxon>
        <taxon>Tracheophyta</taxon>
        <taxon>Spermatophyta</taxon>
        <taxon>Magnoliopsida</taxon>
        <taxon>eudicotyledons</taxon>
        <taxon>Gunneridae</taxon>
        <taxon>Pentapetalae</taxon>
        <taxon>asterids</taxon>
        <taxon>campanulids</taxon>
        <taxon>Asterales</taxon>
        <taxon>Asteraceae</taxon>
        <taxon>Carduoideae</taxon>
        <taxon>Cardueae</taxon>
        <taxon>Centaureinae</taxon>
        <taxon>Centaurea</taxon>
    </lineage>
</organism>
<evidence type="ECO:0000313" key="4">
    <source>
        <dbReference type="Proteomes" id="UP001172457"/>
    </source>
</evidence>
<dbReference type="Gene3D" id="3.30.420.10">
    <property type="entry name" value="Ribonuclease H-like superfamily/Ribonuclease H"/>
    <property type="match status" value="1"/>
</dbReference>
<sequence length="245" mass="27838">MYNFGVISDTPLTYLDLFDKLVVFERSLTIVEPIPSIIATANTTQRQLALNFFLTSSDLSNRNTRFQPFSSQRPNRFTKSQPSSNPARLAQFCNFCNIPSHETRDCWKLVKFLKDNQVMLTNNPSNPVANLVTSAPGNSMWMMDSGASHHVSSCPATLASLPFGPNSFVATKPLKFIYSDVWGPIQQSIDGFTYYVVFIDYNSEYVWFYPLKRKSDVSTIFPQYKLLVEKFFQTPIISIFIDNSG</sequence>
<protein>
    <recommendedName>
        <fullName evidence="2">Integrase catalytic domain-containing protein</fullName>
    </recommendedName>
</protein>
<proteinExistence type="predicted"/>
<name>A0AA38WCY5_9ASTR</name>
<dbReference type="PANTHER" id="PTHR42648">
    <property type="entry name" value="TRANSPOSASE, PUTATIVE-RELATED"/>
    <property type="match status" value="1"/>
</dbReference>
<feature type="region of interest" description="Disordered" evidence="1">
    <location>
        <begin position="66"/>
        <end position="85"/>
    </location>
</feature>
<dbReference type="AlphaFoldDB" id="A0AA38WCY5"/>
<evidence type="ECO:0000313" key="3">
    <source>
        <dbReference type="EMBL" id="KAJ9555947.1"/>
    </source>
</evidence>
<dbReference type="Proteomes" id="UP001172457">
    <property type="component" value="Chromosome 3"/>
</dbReference>
<dbReference type="GO" id="GO:0015074">
    <property type="term" value="P:DNA integration"/>
    <property type="evidence" value="ECO:0007669"/>
    <property type="project" value="InterPro"/>
</dbReference>
<evidence type="ECO:0000259" key="2">
    <source>
        <dbReference type="PROSITE" id="PS50994"/>
    </source>
</evidence>
<evidence type="ECO:0000256" key="1">
    <source>
        <dbReference type="SAM" id="MobiDB-lite"/>
    </source>
</evidence>
<dbReference type="InterPro" id="IPR001584">
    <property type="entry name" value="Integrase_cat-core"/>
</dbReference>
<keyword evidence="4" id="KW-1185">Reference proteome</keyword>
<accession>A0AA38WCY5</accession>
<reference evidence="3" key="1">
    <citation type="submission" date="2023-03" db="EMBL/GenBank/DDBJ databases">
        <title>Chromosome-scale reference genome and RAD-based genetic map of yellow starthistle (Centaurea solstitialis) reveal putative structural variation and QTLs associated with invader traits.</title>
        <authorList>
            <person name="Reatini B."/>
            <person name="Cang F.A."/>
            <person name="Jiang Q."/>
            <person name="Mckibben M.T.W."/>
            <person name="Barker M.S."/>
            <person name="Rieseberg L.H."/>
            <person name="Dlugosch K.M."/>
        </authorList>
    </citation>
    <scope>NUCLEOTIDE SEQUENCE</scope>
    <source>
        <strain evidence="3">CAN-66</strain>
        <tissue evidence="3">Leaf</tissue>
    </source>
</reference>
<comment type="caution">
    <text evidence="3">The sequence shown here is derived from an EMBL/GenBank/DDBJ whole genome shotgun (WGS) entry which is preliminary data.</text>
</comment>
<dbReference type="EMBL" id="JARYMX010000003">
    <property type="protein sequence ID" value="KAJ9555947.1"/>
    <property type="molecule type" value="Genomic_DNA"/>
</dbReference>
<gene>
    <name evidence="3" type="ORF">OSB04_010561</name>
</gene>
<dbReference type="PANTHER" id="PTHR42648:SF26">
    <property type="entry name" value="INTEGRASE CATALYTIC DOMAIN-CONTAINING PROTEIN"/>
    <property type="match status" value="1"/>
</dbReference>
<feature type="domain" description="Integrase catalytic" evidence="2">
    <location>
        <begin position="169"/>
        <end position="245"/>
    </location>
</feature>
<dbReference type="GO" id="GO:0003676">
    <property type="term" value="F:nucleic acid binding"/>
    <property type="evidence" value="ECO:0007669"/>
    <property type="project" value="InterPro"/>
</dbReference>
<dbReference type="InterPro" id="IPR012337">
    <property type="entry name" value="RNaseH-like_sf"/>
</dbReference>
<dbReference type="InterPro" id="IPR036397">
    <property type="entry name" value="RNaseH_sf"/>
</dbReference>